<gene>
    <name evidence="2" type="ORF">GCM10007390_16430</name>
</gene>
<evidence type="ECO:0000313" key="3">
    <source>
        <dbReference type="Proteomes" id="UP000598271"/>
    </source>
</evidence>
<feature type="transmembrane region" description="Helical" evidence="1">
    <location>
        <begin position="88"/>
        <end position="107"/>
    </location>
</feature>
<feature type="transmembrane region" description="Helical" evidence="1">
    <location>
        <begin position="394"/>
        <end position="413"/>
    </location>
</feature>
<feature type="transmembrane region" description="Helical" evidence="1">
    <location>
        <begin position="236"/>
        <end position="254"/>
    </location>
</feature>
<feature type="transmembrane region" description="Helical" evidence="1">
    <location>
        <begin position="266"/>
        <end position="285"/>
    </location>
</feature>
<sequence>MSKTRNRLLLIFGLLPVVLFIFVVVRYSVNVPWFDDFDPFPDFLRKWILSEGFSEKIKLLFQPNNEHRMVFGKGIAVAYYAVTGELNFTFLHIAGMVFTLGTLLLIWKAFRWAKLPPYFFLPVPFLLFQLQYHLIFLWAICSLQHQPVVFFVCLSMFLLAKNRLGLAILAALCANFAMSNGIFVWVGGAGVLLFQTRYRGLVVWLLSGAVAVALYFSGMSSLNNESSLGFFFQNPHLTFLGFFAFLGGLFDLVPDRSIQVRTALPILMGMMVMIWVAVWLLSYLWPWLRRTLNWTKKVPSWVHSFAVSSEKSDGATLGRAASGRTTFGREALGYFCLGIMLFLLTNAGVIALLRPRFGFFVMVVSNYKIYPALFLVVSYLAFVNSTEGRWQKAGFKLGLAVSVVIYGLTFIHYGPSISERRKYLLTNAYNQEHHGFGLGHVPGSPQAIYVDSLMQFMTERQIYNYPDTFEPLARQIRNAASGSPDSLRFTMEKIPQGLLVTEPGAEIPAGFDSGAYVFLRNRASIYIFKLNQRPYSGRNVLKHYAPGLETVIPYEAFPSGTYDWGILFTPGPEATGRSFVAGNMTLP</sequence>
<keyword evidence="1" id="KW-0812">Transmembrane</keyword>
<feature type="transmembrane region" description="Helical" evidence="1">
    <location>
        <begin position="119"/>
        <end position="140"/>
    </location>
</feature>
<accession>A0A8J3D7Z3</accession>
<feature type="transmembrane region" description="Helical" evidence="1">
    <location>
        <begin position="164"/>
        <end position="186"/>
    </location>
</feature>
<evidence type="ECO:0000256" key="1">
    <source>
        <dbReference type="SAM" id="Phobius"/>
    </source>
</evidence>
<name>A0A8J3D7Z3_9BACT</name>
<feature type="transmembrane region" description="Helical" evidence="1">
    <location>
        <begin position="198"/>
        <end position="216"/>
    </location>
</feature>
<dbReference type="EMBL" id="BMXF01000001">
    <property type="protein sequence ID" value="GHB63313.1"/>
    <property type="molecule type" value="Genomic_DNA"/>
</dbReference>
<comment type="caution">
    <text evidence="2">The sequence shown here is derived from an EMBL/GenBank/DDBJ whole genome shotgun (WGS) entry which is preliminary data.</text>
</comment>
<dbReference type="RefSeq" id="WP_189563827.1">
    <property type="nucleotide sequence ID" value="NZ_BMXF01000001.1"/>
</dbReference>
<dbReference type="Proteomes" id="UP000598271">
    <property type="component" value="Unassembled WGS sequence"/>
</dbReference>
<keyword evidence="3" id="KW-1185">Reference proteome</keyword>
<keyword evidence="1" id="KW-0472">Membrane</keyword>
<feature type="transmembrane region" description="Helical" evidence="1">
    <location>
        <begin position="331"/>
        <end position="353"/>
    </location>
</feature>
<organism evidence="2 3">
    <name type="scientific">Persicitalea jodogahamensis</name>
    <dbReference type="NCBI Taxonomy" id="402147"/>
    <lineage>
        <taxon>Bacteria</taxon>
        <taxon>Pseudomonadati</taxon>
        <taxon>Bacteroidota</taxon>
        <taxon>Cytophagia</taxon>
        <taxon>Cytophagales</taxon>
        <taxon>Spirosomataceae</taxon>
        <taxon>Persicitalea</taxon>
    </lineage>
</organism>
<evidence type="ECO:0000313" key="2">
    <source>
        <dbReference type="EMBL" id="GHB63313.1"/>
    </source>
</evidence>
<feature type="transmembrane region" description="Helical" evidence="1">
    <location>
        <begin position="7"/>
        <end position="29"/>
    </location>
</feature>
<dbReference type="AlphaFoldDB" id="A0A8J3D7Z3"/>
<protein>
    <submittedName>
        <fullName evidence="2">Uncharacterized protein</fullName>
    </submittedName>
</protein>
<keyword evidence="1" id="KW-1133">Transmembrane helix</keyword>
<feature type="transmembrane region" description="Helical" evidence="1">
    <location>
        <begin position="360"/>
        <end position="382"/>
    </location>
</feature>
<reference evidence="2 3" key="1">
    <citation type="journal article" date="2014" name="Int. J. Syst. Evol. Microbiol.">
        <title>Complete genome sequence of Corynebacterium casei LMG S-19264T (=DSM 44701T), isolated from a smear-ripened cheese.</title>
        <authorList>
            <consortium name="US DOE Joint Genome Institute (JGI-PGF)"/>
            <person name="Walter F."/>
            <person name="Albersmeier A."/>
            <person name="Kalinowski J."/>
            <person name="Ruckert C."/>
        </authorList>
    </citation>
    <scope>NUCLEOTIDE SEQUENCE [LARGE SCALE GENOMIC DNA]</scope>
    <source>
        <strain evidence="2 3">KCTC 12866</strain>
    </source>
</reference>
<proteinExistence type="predicted"/>